<feature type="transmembrane region" description="Helical" evidence="1">
    <location>
        <begin position="126"/>
        <end position="142"/>
    </location>
</feature>
<dbReference type="EMBL" id="CP004345">
    <property type="protein sequence ID" value="AGG31405.1"/>
    <property type="molecule type" value="Genomic_DNA"/>
</dbReference>
<evidence type="ECO:0000313" key="3">
    <source>
        <dbReference type="Proteomes" id="UP000011834"/>
    </source>
</evidence>
<protein>
    <submittedName>
        <fullName evidence="2">Uncharacterized protein</fullName>
    </submittedName>
</protein>
<dbReference type="Proteomes" id="UP000011834">
    <property type="component" value="Chromosome"/>
</dbReference>
<keyword evidence="1" id="KW-1133">Transmembrane helix</keyword>
<proteinExistence type="predicted"/>
<feature type="transmembrane region" description="Helical" evidence="1">
    <location>
        <begin position="99"/>
        <end position="120"/>
    </location>
</feature>
<reference evidence="2 3" key="1">
    <citation type="journal article" date="2012" name="BMC Genomics">
        <title>Whole-genome sequencing and identification of Morganella morganii KT pathogenicity-related genes.</title>
        <authorList>
            <person name="Chen Y.T."/>
            <person name="Peng H.L."/>
            <person name="Shia W.C."/>
            <person name="Hsu F.R."/>
            <person name="Ken C.F."/>
            <person name="Tsao Y.M."/>
            <person name="Chen C.H."/>
            <person name="Liu C.E."/>
            <person name="Hsieh M.F."/>
            <person name="Chen H.C."/>
            <person name="Tang C.Y."/>
            <person name="Ku T.H."/>
        </authorList>
    </citation>
    <scope>NUCLEOTIDE SEQUENCE [LARGE SCALE GENOMIC DNA]</scope>
    <source>
        <strain evidence="2 3">KT</strain>
    </source>
</reference>
<evidence type="ECO:0000313" key="2">
    <source>
        <dbReference type="EMBL" id="AGG31405.1"/>
    </source>
</evidence>
<dbReference type="KEGG" id="mmk:MU9_2360"/>
<name>M1RLV1_MORMO</name>
<dbReference type="AlphaFoldDB" id="M1RLV1"/>
<evidence type="ECO:0000256" key="1">
    <source>
        <dbReference type="SAM" id="Phobius"/>
    </source>
</evidence>
<keyword evidence="1" id="KW-0812">Transmembrane</keyword>
<sequence length="154" mass="18280">MLTYSIIIITKRISSYCPLFSKTRKMRITTTQKCYLSHHQKLVLFSSLKSNECIKNQANLFLFYMRCNICIFPVFNFTFYSFVHFYCGFYLLTTIIRLAYYAQYTVFALQIFPIIVFKIYIKFNDVLMVSLCSPIIATHLVVNTRSLKRSFMQL</sequence>
<gene>
    <name evidence="2" type="ORF">MU9_2360</name>
</gene>
<keyword evidence="1" id="KW-0472">Membrane</keyword>
<dbReference type="HOGENOM" id="CLU_1702268_0_0_6"/>
<feature type="transmembrane region" description="Helical" evidence="1">
    <location>
        <begin position="71"/>
        <end position="92"/>
    </location>
</feature>
<organism evidence="2 3">
    <name type="scientific">Morganella morganii subsp. morganii KT</name>
    <dbReference type="NCBI Taxonomy" id="1124991"/>
    <lineage>
        <taxon>Bacteria</taxon>
        <taxon>Pseudomonadati</taxon>
        <taxon>Pseudomonadota</taxon>
        <taxon>Gammaproteobacteria</taxon>
        <taxon>Enterobacterales</taxon>
        <taxon>Morganellaceae</taxon>
        <taxon>Morganella</taxon>
    </lineage>
</organism>
<accession>M1RLV1</accession>
<keyword evidence="3" id="KW-1185">Reference proteome</keyword>